<dbReference type="EMBL" id="JABFTP020000185">
    <property type="protein sequence ID" value="KAL3285866.1"/>
    <property type="molecule type" value="Genomic_DNA"/>
</dbReference>
<organism evidence="1 2">
    <name type="scientific">Cryptolaemus montrouzieri</name>
    <dbReference type="NCBI Taxonomy" id="559131"/>
    <lineage>
        <taxon>Eukaryota</taxon>
        <taxon>Metazoa</taxon>
        <taxon>Ecdysozoa</taxon>
        <taxon>Arthropoda</taxon>
        <taxon>Hexapoda</taxon>
        <taxon>Insecta</taxon>
        <taxon>Pterygota</taxon>
        <taxon>Neoptera</taxon>
        <taxon>Endopterygota</taxon>
        <taxon>Coleoptera</taxon>
        <taxon>Polyphaga</taxon>
        <taxon>Cucujiformia</taxon>
        <taxon>Coccinelloidea</taxon>
        <taxon>Coccinellidae</taxon>
        <taxon>Scymninae</taxon>
        <taxon>Scymnini</taxon>
        <taxon>Cryptolaemus</taxon>
    </lineage>
</organism>
<protein>
    <submittedName>
        <fullName evidence="1">Uncharacterized protein</fullName>
    </submittedName>
</protein>
<dbReference type="AlphaFoldDB" id="A0ABD2P570"/>
<evidence type="ECO:0000313" key="1">
    <source>
        <dbReference type="EMBL" id="KAL3285866.1"/>
    </source>
</evidence>
<sequence length="190" mass="21641">MTGHKSDCNLAKTDNTSEQIVALVSRSIAENHGFDYGISALLCLKDNLSKQIKNIKHKLEAAEIIMRVKKDDNSTELYKHLKNVFKESIESSVREQDAKYLKKATNKSKAIWEVIISKIKHNSTKDENKSTLSPDDLNEFLLNICKKISQQVNFTSKTQSRKYLRGARNNLDTMLSLNVSPMEVKKKLIN</sequence>
<proteinExistence type="predicted"/>
<dbReference type="Proteomes" id="UP001516400">
    <property type="component" value="Unassembled WGS sequence"/>
</dbReference>
<name>A0ABD2P570_9CUCU</name>
<comment type="caution">
    <text evidence="1">The sequence shown here is derived from an EMBL/GenBank/DDBJ whole genome shotgun (WGS) entry which is preliminary data.</text>
</comment>
<keyword evidence="2" id="KW-1185">Reference proteome</keyword>
<gene>
    <name evidence="1" type="ORF">HHI36_000387</name>
</gene>
<reference evidence="1 2" key="1">
    <citation type="journal article" date="2021" name="BMC Biol.">
        <title>Horizontally acquired antibacterial genes associated with adaptive radiation of ladybird beetles.</title>
        <authorList>
            <person name="Li H.S."/>
            <person name="Tang X.F."/>
            <person name="Huang Y.H."/>
            <person name="Xu Z.Y."/>
            <person name="Chen M.L."/>
            <person name="Du X.Y."/>
            <person name="Qiu B.Y."/>
            <person name="Chen P.T."/>
            <person name="Zhang W."/>
            <person name="Slipinski A."/>
            <person name="Escalona H.E."/>
            <person name="Waterhouse R.M."/>
            <person name="Zwick A."/>
            <person name="Pang H."/>
        </authorList>
    </citation>
    <scope>NUCLEOTIDE SEQUENCE [LARGE SCALE GENOMIC DNA]</scope>
    <source>
        <strain evidence="1">SYSU2018</strain>
    </source>
</reference>
<accession>A0ABD2P570</accession>
<evidence type="ECO:0000313" key="2">
    <source>
        <dbReference type="Proteomes" id="UP001516400"/>
    </source>
</evidence>